<accession>C0E8Y0</accession>
<organism evidence="16 17">
    <name type="scientific">[Clostridium] methylpentosum DSM 5476</name>
    <dbReference type="NCBI Taxonomy" id="537013"/>
    <lineage>
        <taxon>Bacteria</taxon>
        <taxon>Bacillati</taxon>
        <taxon>Bacillota</taxon>
        <taxon>Clostridia</taxon>
        <taxon>Eubacteriales</taxon>
        <taxon>Oscillospiraceae</taxon>
        <taxon>Oscillospiraceae incertae sedis</taxon>
    </lineage>
</organism>
<dbReference type="AlphaFoldDB" id="C0E8Y0"/>
<comment type="caution">
    <text evidence="16">The sequence shown here is derived from an EMBL/GenBank/DDBJ whole genome shotgun (WGS) entry which is preliminary data.</text>
</comment>
<name>C0E8Y0_9FIRM</name>
<evidence type="ECO:0000256" key="4">
    <source>
        <dbReference type="ARBA" id="ARBA00022630"/>
    </source>
</evidence>
<dbReference type="InterPro" id="IPR024036">
    <property type="entry name" value="tRNA-dHydroUridine_Synthase_C"/>
</dbReference>
<gene>
    <name evidence="16" type="ORF">CLOSTMETH_00275</name>
</gene>
<comment type="function">
    <text evidence="2 12">Catalyzes the synthesis of 5,6-dihydrouridine (D), a modified base found in the D-loop of most tRNAs, via the reduction of the C5-C6 double bond in target uridines.</text>
</comment>
<keyword evidence="7" id="KW-0521">NADP</keyword>
<keyword evidence="3" id="KW-0820">tRNA-binding</keyword>
<keyword evidence="6 12" id="KW-0819">tRNA processing</keyword>
<comment type="catalytic activity">
    <reaction evidence="10">
        <text>a 5,6-dihydrouridine in tRNA + NADP(+) = a uridine in tRNA + NADPH + H(+)</text>
        <dbReference type="Rhea" id="RHEA:23624"/>
        <dbReference type="Rhea" id="RHEA-COMP:13339"/>
        <dbReference type="Rhea" id="RHEA-COMP:13887"/>
        <dbReference type="ChEBI" id="CHEBI:15378"/>
        <dbReference type="ChEBI" id="CHEBI:57783"/>
        <dbReference type="ChEBI" id="CHEBI:58349"/>
        <dbReference type="ChEBI" id="CHEBI:65315"/>
        <dbReference type="ChEBI" id="CHEBI:74443"/>
    </reaction>
</comment>
<dbReference type="GO" id="GO:0050660">
    <property type="term" value="F:flavin adenine dinucleotide binding"/>
    <property type="evidence" value="ECO:0007669"/>
    <property type="project" value="InterPro"/>
</dbReference>
<dbReference type="CDD" id="cd02801">
    <property type="entry name" value="DUS_like_FMN"/>
    <property type="match status" value="1"/>
</dbReference>
<feature type="active site" description="Proton donor" evidence="13">
    <location>
        <position position="103"/>
    </location>
</feature>
<evidence type="ECO:0000256" key="7">
    <source>
        <dbReference type="ARBA" id="ARBA00022857"/>
    </source>
</evidence>
<dbReference type="STRING" id="537013.CLOSTMETH_00275"/>
<evidence type="ECO:0000256" key="6">
    <source>
        <dbReference type="ARBA" id="ARBA00022694"/>
    </source>
</evidence>
<dbReference type="Proteomes" id="UP000003340">
    <property type="component" value="Unassembled WGS sequence"/>
</dbReference>
<keyword evidence="5 12" id="KW-0288">FMN</keyword>
<dbReference type="EMBL" id="ACEC01000011">
    <property type="protein sequence ID" value="EEG32077.1"/>
    <property type="molecule type" value="Genomic_DNA"/>
</dbReference>
<reference evidence="16 17" key="2">
    <citation type="submission" date="2009-02" db="EMBL/GenBank/DDBJ databases">
        <title>Draft genome sequence of Clostridium methylpentosum (DSM 5476).</title>
        <authorList>
            <person name="Sudarsanam P."/>
            <person name="Ley R."/>
            <person name="Guruge J."/>
            <person name="Turnbaugh P.J."/>
            <person name="Mahowald M."/>
            <person name="Liep D."/>
            <person name="Gordon J."/>
        </authorList>
    </citation>
    <scope>NUCLEOTIDE SEQUENCE [LARGE SCALE GENOMIC DNA]</scope>
    <source>
        <strain evidence="16 17">DSM 5476</strain>
    </source>
</reference>
<comment type="cofactor">
    <cofactor evidence="1 12 14">
        <name>FMN</name>
        <dbReference type="ChEBI" id="CHEBI:58210"/>
    </cofactor>
</comment>
<evidence type="ECO:0000256" key="1">
    <source>
        <dbReference type="ARBA" id="ARBA00001917"/>
    </source>
</evidence>
<evidence type="ECO:0000256" key="5">
    <source>
        <dbReference type="ARBA" id="ARBA00022643"/>
    </source>
</evidence>
<dbReference type="InterPro" id="IPR018517">
    <property type="entry name" value="tRNA_hU_synthase_CS"/>
</dbReference>
<dbReference type="InterPro" id="IPR004652">
    <property type="entry name" value="DusB-like"/>
</dbReference>
<proteinExistence type="inferred from homology"/>
<feature type="binding site" evidence="14">
    <location>
        <begin position="19"/>
        <end position="21"/>
    </location>
    <ligand>
        <name>FMN</name>
        <dbReference type="ChEBI" id="CHEBI:58210"/>
    </ligand>
</feature>
<evidence type="ECO:0000256" key="3">
    <source>
        <dbReference type="ARBA" id="ARBA00022555"/>
    </source>
</evidence>
<keyword evidence="8" id="KW-0694">RNA-binding</keyword>
<sequence length="328" mass="36202">MKYMKIGGVRIEQTAALAPMASVSDRAYRETCKQFEAAYVVGEMVSAKGLHYSDRKSEELLSVSAQERPMAVQLFGDDPGYMAEAVHKALRYEPDLIDINMGCPVPKVAGNGCGSALMKNPVLAGEIVRAAADASRVPVTVKFRKGWDDSSVNAVEFAKRMEQSGAAAVTVHGRTRRQMYQGEADWQIIRQVKEAVSIPVIGNGDVVSPESAKAMYDQTGVDLVMVARGSYGRPWLFGQIRDYLETGRYEPDPPFARQMEIMLEHARLICAYKGEFIGMKEARKHAAWYLKGIHGAARFRKECGMLDTFADLEALAHKILAFSEAPGR</sequence>
<dbReference type="HOGENOM" id="CLU_013299_0_3_9"/>
<feature type="domain" description="DUS-like FMN-binding" evidence="15">
    <location>
        <begin position="17"/>
        <end position="304"/>
    </location>
</feature>
<evidence type="ECO:0000256" key="8">
    <source>
        <dbReference type="ARBA" id="ARBA00022884"/>
    </source>
</evidence>
<dbReference type="Gene3D" id="1.10.1200.80">
    <property type="entry name" value="Putative flavin oxidoreducatase, domain 2"/>
    <property type="match status" value="1"/>
</dbReference>
<comment type="catalytic activity">
    <reaction evidence="11">
        <text>a 5,6-dihydrouridine in tRNA + NAD(+) = a uridine in tRNA + NADH + H(+)</text>
        <dbReference type="Rhea" id="RHEA:54452"/>
        <dbReference type="Rhea" id="RHEA-COMP:13339"/>
        <dbReference type="Rhea" id="RHEA-COMP:13887"/>
        <dbReference type="ChEBI" id="CHEBI:15378"/>
        <dbReference type="ChEBI" id="CHEBI:57540"/>
        <dbReference type="ChEBI" id="CHEBI:57945"/>
        <dbReference type="ChEBI" id="CHEBI:65315"/>
        <dbReference type="ChEBI" id="CHEBI:74443"/>
    </reaction>
</comment>
<evidence type="ECO:0000256" key="13">
    <source>
        <dbReference type="PIRSR" id="PIRSR006621-1"/>
    </source>
</evidence>
<dbReference type="NCBIfam" id="TIGR00737">
    <property type="entry name" value="nifR3_yhdG"/>
    <property type="match status" value="1"/>
</dbReference>
<comment type="similarity">
    <text evidence="12">Belongs to the dus family.</text>
</comment>
<evidence type="ECO:0000256" key="10">
    <source>
        <dbReference type="ARBA" id="ARBA00048205"/>
    </source>
</evidence>
<evidence type="ECO:0000256" key="11">
    <source>
        <dbReference type="ARBA" id="ARBA00048802"/>
    </source>
</evidence>
<feature type="binding site" evidence="14">
    <location>
        <position position="142"/>
    </location>
    <ligand>
        <name>FMN</name>
        <dbReference type="ChEBI" id="CHEBI:58210"/>
    </ligand>
</feature>
<keyword evidence="14" id="KW-0547">Nucleotide-binding</keyword>
<dbReference type="InterPro" id="IPR013785">
    <property type="entry name" value="Aldolase_TIM"/>
</dbReference>
<dbReference type="EC" id="1.3.1.-" evidence="12"/>
<dbReference type="InterPro" id="IPR035587">
    <property type="entry name" value="DUS-like_FMN-bd"/>
</dbReference>
<reference evidence="16 17" key="1">
    <citation type="submission" date="2009-01" db="EMBL/GenBank/DDBJ databases">
        <authorList>
            <person name="Fulton L."/>
            <person name="Clifton S."/>
            <person name="Fulton B."/>
            <person name="Xu J."/>
            <person name="Minx P."/>
            <person name="Pepin K.H."/>
            <person name="Johnson M."/>
            <person name="Bhonagiri V."/>
            <person name="Nash W.E."/>
            <person name="Mardis E.R."/>
            <person name="Wilson R.K."/>
        </authorList>
    </citation>
    <scope>NUCLEOTIDE SEQUENCE [LARGE SCALE GENOMIC DNA]</scope>
    <source>
        <strain evidence="16 17">DSM 5476</strain>
    </source>
</reference>
<feature type="binding site" evidence="14">
    <location>
        <position position="172"/>
    </location>
    <ligand>
        <name>FMN</name>
        <dbReference type="ChEBI" id="CHEBI:58210"/>
    </ligand>
</feature>
<evidence type="ECO:0000256" key="14">
    <source>
        <dbReference type="PIRSR" id="PIRSR006621-2"/>
    </source>
</evidence>
<dbReference type="PANTHER" id="PTHR45846">
    <property type="entry name" value="TRNA-DIHYDROURIDINE(47) SYNTHASE [NAD(P)(+)]-LIKE"/>
    <property type="match status" value="1"/>
</dbReference>
<dbReference type="GO" id="GO:0017150">
    <property type="term" value="F:tRNA dihydrouridine synthase activity"/>
    <property type="evidence" value="ECO:0007669"/>
    <property type="project" value="InterPro"/>
</dbReference>
<evidence type="ECO:0000256" key="9">
    <source>
        <dbReference type="ARBA" id="ARBA00023002"/>
    </source>
</evidence>
<dbReference type="PROSITE" id="PS01136">
    <property type="entry name" value="UPF0034"/>
    <property type="match status" value="1"/>
</dbReference>
<dbReference type="InterPro" id="IPR001269">
    <property type="entry name" value="DUS_fam"/>
</dbReference>
<dbReference type="SUPFAM" id="SSF51395">
    <property type="entry name" value="FMN-linked oxidoreductases"/>
    <property type="match status" value="1"/>
</dbReference>
<keyword evidence="4 12" id="KW-0285">Flavoprotein</keyword>
<evidence type="ECO:0000256" key="2">
    <source>
        <dbReference type="ARBA" id="ARBA00002790"/>
    </source>
</evidence>
<evidence type="ECO:0000313" key="17">
    <source>
        <dbReference type="Proteomes" id="UP000003340"/>
    </source>
</evidence>
<dbReference type="PANTHER" id="PTHR45846:SF1">
    <property type="entry name" value="TRNA-DIHYDROURIDINE(47) SYNTHASE [NAD(P)(+)]-LIKE"/>
    <property type="match status" value="1"/>
</dbReference>
<keyword evidence="17" id="KW-1185">Reference proteome</keyword>
<keyword evidence="9 12" id="KW-0560">Oxidoreductase</keyword>
<dbReference type="PIRSF" id="PIRSF006621">
    <property type="entry name" value="Dus"/>
    <property type="match status" value="1"/>
</dbReference>
<dbReference type="GO" id="GO:0000049">
    <property type="term" value="F:tRNA binding"/>
    <property type="evidence" value="ECO:0007669"/>
    <property type="project" value="UniProtKB-KW"/>
</dbReference>
<feature type="binding site" evidence="14">
    <location>
        <position position="73"/>
    </location>
    <ligand>
        <name>FMN</name>
        <dbReference type="ChEBI" id="CHEBI:58210"/>
    </ligand>
</feature>
<evidence type="ECO:0000259" key="15">
    <source>
        <dbReference type="Pfam" id="PF01207"/>
    </source>
</evidence>
<dbReference type="eggNOG" id="COG0042">
    <property type="taxonomic scope" value="Bacteria"/>
</dbReference>
<evidence type="ECO:0000313" key="16">
    <source>
        <dbReference type="EMBL" id="EEG32077.1"/>
    </source>
</evidence>
<protein>
    <recommendedName>
        <fullName evidence="12">tRNA-dihydrouridine synthase</fullName>
        <ecNumber evidence="12">1.3.1.-</ecNumber>
    </recommendedName>
</protein>
<evidence type="ECO:0000256" key="12">
    <source>
        <dbReference type="PIRNR" id="PIRNR006621"/>
    </source>
</evidence>
<dbReference type="Pfam" id="PF01207">
    <property type="entry name" value="Dus"/>
    <property type="match status" value="1"/>
</dbReference>
<feature type="binding site" evidence="14">
    <location>
        <begin position="227"/>
        <end position="228"/>
    </location>
    <ligand>
        <name>FMN</name>
        <dbReference type="ChEBI" id="CHEBI:58210"/>
    </ligand>
</feature>
<dbReference type="Gene3D" id="3.20.20.70">
    <property type="entry name" value="Aldolase class I"/>
    <property type="match status" value="1"/>
</dbReference>